<feature type="region of interest" description="Disordered" evidence="1">
    <location>
        <begin position="60"/>
        <end position="81"/>
    </location>
</feature>
<evidence type="ECO:0000256" key="2">
    <source>
        <dbReference type="SAM" id="Phobius"/>
    </source>
</evidence>
<dbReference type="GeneID" id="19259449"/>
<protein>
    <submittedName>
        <fullName evidence="4">WSC domain-containing protein</fullName>
    </submittedName>
</protein>
<evidence type="ECO:0000313" key="5">
    <source>
        <dbReference type="Proteomes" id="UP000002498"/>
    </source>
</evidence>
<accession>E9EYR4</accession>
<dbReference type="Pfam" id="PF01822">
    <property type="entry name" value="WSC"/>
    <property type="match status" value="1"/>
</dbReference>
<dbReference type="EMBL" id="ADNJ02000002">
    <property type="protein sequence ID" value="EFY99105.2"/>
    <property type="molecule type" value="Genomic_DNA"/>
</dbReference>
<keyword evidence="2" id="KW-1133">Transmembrane helix</keyword>
<reference evidence="4 5" key="2">
    <citation type="journal article" date="2014" name="Proc. Natl. Acad. Sci. U.S.A.">
        <title>Trajectory and genomic determinants of fungal-pathogen speciation and host adaptation.</title>
        <authorList>
            <person name="Hu X."/>
            <person name="Xiao G."/>
            <person name="Zheng P."/>
            <person name="Shang Y."/>
            <person name="Su Y."/>
            <person name="Zhang X."/>
            <person name="Liu X."/>
            <person name="Zhan S."/>
            <person name="St Leger R.J."/>
            <person name="Wang C."/>
        </authorList>
    </citation>
    <scope>GENOME REANNOTATION</scope>
    <source>
        <strain evidence="5">ARSEF 23 / ATCC MYA-3075</strain>
    </source>
</reference>
<dbReference type="KEGG" id="maj:MAA_05163"/>
<dbReference type="RefSeq" id="XP_007821352.2">
    <property type="nucleotide sequence ID" value="XM_007823161.2"/>
</dbReference>
<dbReference type="SMART" id="SM00321">
    <property type="entry name" value="WSC"/>
    <property type="match status" value="1"/>
</dbReference>
<dbReference type="AlphaFoldDB" id="E9EYR4"/>
<feature type="region of interest" description="Disordered" evidence="1">
    <location>
        <begin position="681"/>
        <end position="761"/>
    </location>
</feature>
<feature type="compositionally biased region" description="Polar residues" evidence="1">
    <location>
        <begin position="168"/>
        <end position="191"/>
    </location>
</feature>
<feature type="region of interest" description="Disordered" evidence="1">
    <location>
        <begin position="141"/>
        <end position="200"/>
    </location>
</feature>
<feature type="compositionally biased region" description="Low complexity" evidence="1">
    <location>
        <begin position="156"/>
        <end position="167"/>
    </location>
</feature>
<feature type="domain" description="WSC" evidence="3">
    <location>
        <begin position="580"/>
        <end position="675"/>
    </location>
</feature>
<sequence length="761" mass="80128">MSDSLCSNVLRDLKRSPSFPQNSRVLAFIVLIFFGSLIAGTVRVAMRSSDVEEGAQKIDSHLDTDAKNSKHSTSFSSPVTTSTSKSIAESSIRIDAVMDVDTVRPPPAFDLLAALIEAFKPVVNASRVANLPLKKHALSQEVRMSVTKPSTKRDPSTSTTSVVSSDSFQAGSLSSTPLPGTFQQTGPSSNKVGGPQRRELDLNNPESEVALSLLDTISGLVANIARIDGKSAAALTDAMLAVLPVEPEALSCAILNFTEQASVSVEEVIPFILPAIGKAWGNPREGQIPKESSESLNVTFKDIIAQGSIVINQITTVAARIQAPIMQEVLQQVANAVYAVANHLDQIACAIGRNDAGLQLDALVPCDSTTIESASVNTLTLNPISLTIGTSLLATATWNIIPTANPEAYDTVSEILPDPYSILSASNPDILQTGRSISSQFSVTDQSVTCTVGTSLSLRTTSPGLLPCPAPAPISTPGVNPKSGPCPETGYQCKDCLNGWFCPPVETPPQVVPCGLGWPCFHCKDGYFCSSTAALDPTAYIPDSYSVPLHPASTEAVETISPTLPSAPTPSHDFCVAVPGWTYLGCFRDAISRTLVGSKPVDYLRGSMSNYTCINHCAANGYSFAGTEHGFECWCGLSIRDDAVRLPENSCNVPCQDSANEFCGGSWVISVFRCAESNAQSGSKNSNSSTSKGVQASTQVPGSSPTVTTPPPYRETQSPSAALETTADSLLYASESKSTQTSSSAQPGPVAKLLANARHSK</sequence>
<name>E9EYR4_METRA</name>
<keyword evidence="2" id="KW-0812">Transmembrane</keyword>
<dbReference type="OrthoDB" id="2019572at2759"/>
<dbReference type="HOGENOM" id="CLU_387357_0_0_1"/>
<organism evidence="4 5">
    <name type="scientific">Metarhizium robertsii (strain ARSEF 23 / ATCC MYA-3075)</name>
    <name type="common">Metarhizium anisopliae (strain ARSEF 23)</name>
    <dbReference type="NCBI Taxonomy" id="655844"/>
    <lineage>
        <taxon>Eukaryota</taxon>
        <taxon>Fungi</taxon>
        <taxon>Dikarya</taxon>
        <taxon>Ascomycota</taxon>
        <taxon>Pezizomycotina</taxon>
        <taxon>Sordariomycetes</taxon>
        <taxon>Hypocreomycetidae</taxon>
        <taxon>Hypocreales</taxon>
        <taxon>Clavicipitaceae</taxon>
        <taxon>Metarhizium</taxon>
    </lineage>
</organism>
<feature type="transmembrane region" description="Helical" evidence="2">
    <location>
        <begin position="25"/>
        <end position="46"/>
    </location>
</feature>
<dbReference type="PANTHER" id="PTHR43662">
    <property type="match status" value="1"/>
</dbReference>
<feature type="compositionally biased region" description="Low complexity" evidence="1">
    <location>
        <begin position="72"/>
        <end position="81"/>
    </location>
</feature>
<keyword evidence="5" id="KW-1185">Reference proteome</keyword>
<feature type="compositionally biased region" description="Low complexity" evidence="1">
    <location>
        <begin position="681"/>
        <end position="707"/>
    </location>
</feature>
<proteinExistence type="predicted"/>
<evidence type="ECO:0000313" key="4">
    <source>
        <dbReference type="EMBL" id="EFY99105.2"/>
    </source>
</evidence>
<feature type="compositionally biased region" description="Low complexity" evidence="1">
    <location>
        <begin position="733"/>
        <end position="746"/>
    </location>
</feature>
<dbReference type="PANTHER" id="PTHR43662:SF3">
    <property type="entry name" value="DOMAIN PROTEIN, PUTATIVE (AFU_ORTHOLOGUE AFUA_6G11970)-RELATED"/>
    <property type="match status" value="1"/>
</dbReference>
<dbReference type="PROSITE" id="PS51212">
    <property type="entry name" value="WSC"/>
    <property type="match status" value="1"/>
</dbReference>
<evidence type="ECO:0000259" key="3">
    <source>
        <dbReference type="PROSITE" id="PS51212"/>
    </source>
</evidence>
<dbReference type="Proteomes" id="UP000002498">
    <property type="component" value="Unassembled WGS sequence"/>
</dbReference>
<reference evidence="4 5" key="1">
    <citation type="journal article" date="2011" name="PLoS Genet.">
        <title>Genome sequencing and comparative transcriptomics of the model entomopathogenic fungi Metarhizium anisopliae and M. acridum.</title>
        <authorList>
            <person name="Gao Q."/>
            <person name="Jin K."/>
            <person name="Ying S.H."/>
            <person name="Zhang Y."/>
            <person name="Xiao G."/>
            <person name="Shang Y."/>
            <person name="Duan Z."/>
            <person name="Hu X."/>
            <person name="Xie X.Q."/>
            <person name="Zhou G."/>
            <person name="Peng G."/>
            <person name="Luo Z."/>
            <person name="Huang W."/>
            <person name="Wang B."/>
            <person name="Fang W."/>
            <person name="Wang S."/>
            <person name="Zhong Y."/>
            <person name="Ma L.J."/>
            <person name="St Leger R.J."/>
            <person name="Zhao G.P."/>
            <person name="Pei Y."/>
            <person name="Feng M.G."/>
            <person name="Xia Y."/>
            <person name="Wang C."/>
        </authorList>
    </citation>
    <scope>NUCLEOTIDE SEQUENCE [LARGE SCALE GENOMIC DNA]</scope>
    <source>
        <strain evidence="5">ARSEF 23 / ATCC MYA-3075</strain>
    </source>
</reference>
<keyword evidence="2" id="KW-0472">Membrane</keyword>
<evidence type="ECO:0000256" key="1">
    <source>
        <dbReference type="SAM" id="MobiDB-lite"/>
    </source>
</evidence>
<gene>
    <name evidence="4" type="ORF">MAA_05163</name>
</gene>
<dbReference type="InterPro" id="IPR002889">
    <property type="entry name" value="WSC_carb-bd"/>
</dbReference>
<comment type="caution">
    <text evidence="4">The sequence shown here is derived from an EMBL/GenBank/DDBJ whole genome shotgun (WGS) entry which is preliminary data.</text>
</comment>